<organism evidence="1 2">
    <name type="scientific">Flagellimonas oceani</name>
    <dbReference type="NCBI Taxonomy" id="2698672"/>
    <lineage>
        <taxon>Bacteria</taxon>
        <taxon>Pseudomonadati</taxon>
        <taxon>Bacteroidota</taxon>
        <taxon>Flavobacteriia</taxon>
        <taxon>Flavobacteriales</taxon>
        <taxon>Flavobacteriaceae</taxon>
        <taxon>Flagellimonas</taxon>
    </lineage>
</organism>
<gene>
    <name evidence="1" type="ORF">GVT53_09595</name>
</gene>
<dbReference type="InterPro" id="IPR019861">
    <property type="entry name" value="PorP/SprF_Bacteroidetes"/>
</dbReference>
<dbReference type="RefSeq" id="WP_166248449.1">
    <property type="nucleotide sequence ID" value="NZ_CP049616.1"/>
</dbReference>
<dbReference type="Proteomes" id="UP000502928">
    <property type="component" value="Chromosome"/>
</dbReference>
<dbReference type="Pfam" id="PF11751">
    <property type="entry name" value="PorP_SprF"/>
    <property type="match status" value="1"/>
</dbReference>
<evidence type="ECO:0000313" key="1">
    <source>
        <dbReference type="EMBL" id="QII44924.1"/>
    </source>
</evidence>
<reference evidence="1 2" key="1">
    <citation type="submission" date="2020-02" db="EMBL/GenBank/DDBJ databases">
        <title>Complete genome of Muricauda sp. 501str8.</title>
        <authorList>
            <person name="Dong B."/>
            <person name="Zhu S."/>
            <person name="Yang J."/>
            <person name="Chen J."/>
        </authorList>
    </citation>
    <scope>NUCLEOTIDE SEQUENCE [LARGE SCALE GENOMIC DNA]</scope>
    <source>
        <strain evidence="1 2">501str8</strain>
    </source>
</reference>
<dbReference type="AlphaFoldDB" id="A0A6G7J301"/>
<sequence length="597" mass="67961">MEIKLPTFPQTTFPCPCERYLFAFLVIIFLGLPLQAQEQNGPNVSYDVPFQNLLKFNRFLINPTFSSIREDKSYINFFHRSQSADFANNRQNYFLSYSGRLNDRIGLGLSLYNQRVGIISNLGIMANYSHGIQLGEESSLTFGVNIPYYVSSYDPSRVVALDEDPFLNDAGESSIISFQPGLNLSLGKFDFGVFAQNLVDFNLKSSESLTQFKQKTFSGHVQYVHQLEHGKGIFEDARLMPLARARFEGSEDPVFGGGVIFDLPKLGWIQAGYDQFYGASAGTGFNLNQRLSFGYNFEKSMVNSIANLGVTHEISIAYSFVPNLSKNTFVSNDEEDVQQKKIENSAVAAAGEETKKTEQSSKLDVETTLRPTNKEERAYWEERVAELQEKQEDSYAVIDDLLYKVDSMKQSREQDMEKRFEMVMRLVKRHNGDEIPDMREKAQKLYMADSKDLDSLYNAIDASTATALAANSQSVSKNIEKKSEGTFQGGAFKPIEKYINLEGVGQGHYIVANVFKNETYLKNFMEELKSKGLQAQYFKNPDNGLNYVYLAKYEENELAYQAYRSKMKGKYQDEIWIMHVENSRYANWADAIFQDIE</sequence>
<dbReference type="EMBL" id="CP049616">
    <property type="protein sequence ID" value="QII44924.1"/>
    <property type="molecule type" value="Genomic_DNA"/>
</dbReference>
<dbReference type="NCBIfam" id="TIGR03519">
    <property type="entry name" value="T9SS_PorP_fam"/>
    <property type="match status" value="1"/>
</dbReference>
<name>A0A6G7J301_9FLAO</name>
<accession>A0A6G7J301</accession>
<protein>
    <submittedName>
        <fullName evidence="1">Type IX secretion system membrane protein PorP/SprF</fullName>
    </submittedName>
</protein>
<evidence type="ECO:0000313" key="2">
    <source>
        <dbReference type="Proteomes" id="UP000502928"/>
    </source>
</evidence>
<keyword evidence="2" id="KW-1185">Reference proteome</keyword>
<dbReference type="KEGG" id="mut:GVT53_09595"/>
<proteinExistence type="predicted"/>